<dbReference type="KEGG" id="msil:METEAL_35270"/>
<dbReference type="Proteomes" id="UP001238179">
    <property type="component" value="Chromosome"/>
</dbReference>
<dbReference type="InterPro" id="IPR008407">
    <property type="entry name" value="Brnchd-chn_aa_trnsp_AzlD"/>
</dbReference>
<sequence>MLLLCIQCLSAVGYRHYPYGFPDLTASAVVLAVHSRFRNSLVSIALGTLVYGLMVQWSPFGHCIQNIPKEHDQSTGMVARSCSPGVRFQPFIHQRSHHF</sequence>
<protein>
    <submittedName>
        <fullName evidence="1">Uncharacterized protein</fullName>
    </submittedName>
</protein>
<reference evidence="2" key="1">
    <citation type="journal article" date="2023" name="Int. J. Syst. Evol. Microbiol.">
        <title>Mesoterricola silvestris gen. nov., sp. nov., Mesoterricola sediminis sp. nov., Geothrix oryzae sp. nov., Geothrix edaphica sp. nov., Geothrix rubra sp. nov., and Geothrix limicola sp. nov., six novel members of Acidobacteriota isolated from soils.</title>
        <authorList>
            <person name="Itoh H."/>
            <person name="Sugisawa Y."/>
            <person name="Mise K."/>
            <person name="Xu Z."/>
            <person name="Kuniyasu M."/>
            <person name="Ushijima N."/>
            <person name="Kawano K."/>
            <person name="Kobayashi E."/>
            <person name="Shiratori Y."/>
            <person name="Masuda Y."/>
            <person name="Senoo K."/>
        </authorList>
    </citation>
    <scope>NUCLEOTIDE SEQUENCE [LARGE SCALE GENOMIC DNA]</scope>
    <source>
        <strain evidence="2">W79</strain>
    </source>
</reference>
<dbReference type="AlphaFoldDB" id="A0AA48H1L6"/>
<evidence type="ECO:0000313" key="2">
    <source>
        <dbReference type="Proteomes" id="UP001238179"/>
    </source>
</evidence>
<name>A0AA48H1L6_9BACT</name>
<gene>
    <name evidence="1" type="ORF">METEAL_35270</name>
</gene>
<keyword evidence="2" id="KW-1185">Reference proteome</keyword>
<evidence type="ECO:0000313" key="1">
    <source>
        <dbReference type="EMBL" id="BDU74353.1"/>
    </source>
</evidence>
<dbReference type="Pfam" id="PF05437">
    <property type="entry name" value="AzlD"/>
    <property type="match status" value="1"/>
</dbReference>
<accession>A0AA48H1L6</accession>
<proteinExistence type="predicted"/>
<dbReference type="EMBL" id="AP027080">
    <property type="protein sequence ID" value="BDU74353.1"/>
    <property type="molecule type" value="Genomic_DNA"/>
</dbReference>
<organism evidence="1 2">
    <name type="scientific">Mesoterricola silvestris</name>
    <dbReference type="NCBI Taxonomy" id="2927979"/>
    <lineage>
        <taxon>Bacteria</taxon>
        <taxon>Pseudomonadati</taxon>
        <taxon>Acidobacteriota</taxon>
        <taxon>Holophagae</taxon>
        <taxon>Holophagales</taxon>
        <taxon>Holophagaceae</taxon>
        <taxon>Mesoterricola</taxon>
    </lineage>
</organism>